<dbReference type="Pfam" id="PF07731">
    <property type="entry name" value="Cu-oxidase_2"/>
    <property type="match status" value="1"/>
</dbReference>
<evidence type="ECO:0000259" key="6">
    <source>
        <dbReference type="Pfam" id="PF00394"/>
    </source>
</evidence>
<dbReference type="GO" id="GO:0016491">
    <property type="term" value="F:oxidoreductase activity"/>
    <property type="evidence" value="ECO:0007669"/>
    <property type="project" value="UniProtKB-KW"/>
</dbReference>
<dbReference type="Proteomes" id="UP000005408">
    <property type="component" value="Unassembled WGS sequence"/>
</dbReference>
<dbReference type="InterPro" id="IPR011706">
    <property type="entry name" value="Cu-oxidase_C"/>
</dbReference>
<keyword evidence="5" id="KW-0732">Signal</keyword>
<dbReference type="AlphaFoldDB" id="A0A8W8MIA6"/>
<dbReference type="GO" id="GO:0006826">
    <property type="term" value="P:iron ion transport"/>
    <property type="evidence" value="ECO:0007669"/>
    <property type="project" value="TreeGrafter"/>
</dbReference>
<evidence type="ECO:0000256" key="4">
    <source>
        <dbReference type="ARBA" id="ARBA00023008"/>
    </source>
</evidence>
<proteinExistence type="inferred from homology"/>
<keyword evidence="3" id="KW-0560">Oxidoreductase</keyword>
<comment type="similarity">
    <text evidence="1">Belongs to the multicopper oxidase family.</text>
</comment>
<feature type="domain" description="Plastocyanin-like" evidence="7">
    <location>
        <begin position="515"/>
        <end position="654"/>
    </location>
</feature>
<name>A0A8W8MIA6_MAGGI</name>
<evidence type="ECO:0000313" key="9">
    <source>
        <dbReference type="EnsemblMetazoa" id="G32446.1:cds"/>
    </source>
</evidence>
<dbReference type="OrthoDB" id="2121828at2759"/>
<dbReference type="GO" id="GO:0005507">
    <property type="term" value="F:copper ion binding"/>
    <property type="evidence" value="ECO:0007669"/>
    <property type="project" value="InterPro"/>
</dbReference>
<feature type="domain" description="Plastocyanin-like" evidence="8">
    <location>
        <begin position="95"/>
        <end position="203"/>
    </location>
</feature>
<feature type="chain" id="PRO_5036503547" evidence="5">
    <location>
        <begin position="25"/>
        <end position="720"/>
    </location>
</feature>
<dbReference type="PANTHER" id="PTHR11709:SF394">
    <property type="entry name" value="FI03373P-RELATED"/>
    <property type="match status" value="1"/>
</dbReference>
<dbReference type="InterPro" id="IPR002355">
    <property type="entry name" value="Cu_oxidase_Cu_BS"/>
</dbReference>
<evidence type="ECO:0000256" key="1">
    <source>
        <dbReference type="ARBA" id="ARBA00010609"/>
    </source>
</evidence>
<dbReference type="Gene3D" id="2.60.40.420">
    <property type="entry name" value="Cupredoxins - blue copper proteins"/>
    <property type="match status" value="3"/>
</dbReference>
<protein>
    <submittedName>
        <fullName evidence="9">Uncharacterized protein</fullName>
    </submittedName>
</protein>
<keyword evidence="4" id="KW-0186">Copper</keyword>
<evidence type="ECO:0000313" key="10">
    <source>
        <dbReference type="Proteomes" id="UP000005408"/>
    </source>
</evidence>
<keyword evidence="2" id="KW-0479">Metal-binding</keyword>
<feature type="signal peptide" evidence="5">
    <location>
        <begin position="1"/>
        <end position="24"/>
    </location>
</feature>
<evidence type="ECO:0000256" key="3">
    <source>
        <dbReference type="ARBA" id="ARBA00023002"/>
    </source>
</evidence>
<dbReference type="CDD" id="cd13905">
    <property type="entry name" value="CuRO_3_tcLLC2_insect_like"/>
    <property type="match status" value="1"/>
</dbReference>
<keyword evidence="10" id="KW-1185">Reference proteome</keyword>
<dbReference type="SUPFAM" id="SSF49503">
    <property type="entry name" value="Cupredoxins"/>
    <property type="match status" value="3"/>
</dbReference>
<dbReference type="InterPro" id="IPR045087">
    <property type="entry name" value="Cu-oxidase_fam"/>
</dbReference>
<dbReference type="CDD" id="cd13858">
    <property type="entry name" value="CuRO_1_tcLCC2_insect_like"/>
    <property type="match status" value="1"/>
</dbReference>
<evidence type="ECO:0000256" key="5">
    <source>
        <dbReference type="SAM" id="SignalP"/>
    </source>
</evidence>
<dbReference type="PANTHER" id="PTHR11709">
    <property type="entry name" value="MULTI-COPPER OXIDASE"/>
    <property type="match status" value="1"/>
</dbReference>
<accession>A0A8W8MIA6</accession>
<dbReference type="FunFam" id="2.60.40.420:FF:000045">
    <property type="entry name" value="Laccase 2"/>
    <property type="match status" value="1"/>
</dbReference>
<dbReference type="Pfam" id="PF00394">
    <property type="entry name" value="Cu-oxidase"/>
    <property type="match status" value="1"/>
</dbReference>
<dbReference type="EnsemblMetazoa" id="G32446.1">
    <property type="protein sequence ID" value="G32446.1:cds"/>
    <property type="gene ID" value="G32446"/>
</dbReference>
<dbReference type="GO" id="GO:0005886">
    <property type="term" value="C:plasma membrane"/>
    <property type="evidence" value="ECO:0007669"/>
    <property type="project" value="TreeGrafter"/>
</dbReference>
<dbReference type="InterPro" id="IPR011707">
    <property type="entry name" value="Cu-oxidase-like_N"/>
</dbReference>
<dbReference type="CDD" id="cd13884">
    <property type="entry name" value="CuRO_2_tcLCC_insect_like"/>
    <property type="match status" value="1"/>
</dbReference>
<dbReference type="InterPro" id="IPR008972">
    <property type="entry name" value="Cupredoxin"/>
</dbReference>
<sequence>MLVLQSCLILIFLVFEHHCRVVTPHPNCRNNVCYFDFVVDYKFTMMWYNYTNLREPQFNPIVFKDGILQRRVTNVGCREEFIPLTREELKNRVTAGDGRYRLVYAINGEIPGPNIVVFEDQIVSITVHNTLKIEGITIHWHGLVQRGTPWMDGPDMISQCPILPGQTFEYRFVASPAGTHWYHGHVHTMRSDGLAGAFIVLPRIRPPITTPSEQIPEVEKEFSVVIFDWMKTTAHEKFQARRGGFAVLEDYDGQCLPATLNYDGSGFLFQVHIGLINGKGQRYINDDPTLPERDYLPLETFSVKQNQYYRFRTINAGFESAFEISVADHMLTIVAFDGNNVVPYQADIVVIQPGERVDFIIFTNRPSDNYRINYLTTAIGDFSGQTFTNRRGTYAILNYQGVDENASPIVKKRVCTPIVPCLAVNQIFGLYPAGINIVSIPLTRLRATNFEIKKHPVPFVKPGKQKQLFFLNFNIDGGPNINGHRFVKPTSAIQTYPGPGAIIPCGPDTCKDTDCSCTHTLKFELGNVIEMVLFSFGGTIKIVHPVHLHGHHFHVLKIAYPPFDPETGNSTAFNPDIRCLNEQCTRATWADPSWINGDIPGLNLINPPLKDTINVPANGYVIIRFIADNPGYWLMHCHLAHHQSDGMNLVMQEGEIQEMAPPPPNFPTCNNFRVNPNQFLSSLKNQERMLSSKGLGSSFPTGSTFGEPGIVAQTPTNKYK</sequence>
<dbReference type="PROSITE" id="PS00080">
    <property type="entry name" value="MULTICOPPER_OXIDASE2"/>
    <property type="match status" value="1"/>
</dbReference>
<dbReference type="OMA" id="HILWHQA"/>
<organism evidence="9 10">
    <name type="scientific">Magallana gigas</name>
    <name type="common">Pacific oyster</name>
    <name type="synonym">Crassostrea gigas</name>
    <dbReference type="NCBI Taxonomy" id="29159"/>
    <lineage>
        <taxon>Eukaryota</taxon>
        <taxon>Metazoa</taxon>
        <taxon>Spiralia</taxon>
        <taxon>Lophotrochozoa</taxon>
        <taxon>Mollusca</taxon>
        <taxon>Bivalvia</taxon>
        <taxon>Autobranchia</taxon>
        <taxon>Pteriomorphia</taxon>
        <taxon>Ostreida</taxon>
        <taxon>Ostreoidea</taxon>
        <taxon>Ostreidae</taxon>
        <taxon>Magallana</taxon>
    </lineage>
</organism>
<reference evidence="9" key="1">
    <citation type="submission" date="2022-08" db="UniProtKB">
        <authorList>
            <consortium name="EnsemblMetazoa"/>
        </authorList>
    </citation>
    <scope>IDENTIFICATION</scope>
    <source>
        <strain evidence="9">05x7-T-G4-1.051#20</strain>
    </source>
</reference>
<feature type="domain" description="Plastocyanin-like" evidence="6">
    <location>
        <begin position="272"/>
        <end position="400"/>
    </location>
</feature>
<evidence type="ECO:0000259" key="8">
    <source>
        <dbReference type="Pfam" id="PF07732"/>
    </source>
</evidence>
<evidence type="ECO:0000256" key="2">
    <source>
        <dbReference type="ARBA" id="ARBA00022723"/>
    </source>
</evidence>
<dbReference type="Pfam" id="PF07732">
    <property type="entry name" value="Cu-oxidase_3"/>
    <property type="match status" value="1"/>
</dbReference>
<evidence type="ECO:0000259" key="7">
    <source>
        <dbReference type="Pfam" id="PF07731"/>
    </source>
</evidence>
<dbReference type="InterPro" id="IPR001117">
    <property type="entry name" value="Cu-oxidase_2nd"/>
</dbReference>